<protein>
    <submittedName>
        <fullName evidence="3">Uncharacterized protein</fullName>
    </submittedName>
</protein>
<feature type="compositionally biased region" description="Low complexity" evidence="1">
    <location>
        <begin position="37"/>
        <end position="50"/>
    </location>
</feature>
<evidence type="ECO:0000256" key="1">
    <source>
        <dbReference type="SAM" id="MobiDB-lite"/>
    </source>
</evidence>
<dbReference type="SUPFAM" id="SSF54001">
    <property type="entry name" value="Cysteine proteinases"/>
    <property type="match status" value="1"/>
</dbReference>
<reference evidence="3 4" key="1">
    <citation type="submission" date="2020-05" db="EMBL/GenBank/DDBJ databases">
        <title>WGS assembly of Panicum virgatum.</title>
        <authorList>
            <person name="Lovell J.T."/>
            <person name="Jenkins J."/>
            <person name="Shu S."/>
            <person name="Juenger T.E."/>
            <person name="Schmutz J."/>
        </authorList>
    </citation>
    <scope>NUCLEOTIDE SEQUENCE [LARGE SCALE GENOMIC DNA]</scope>
    <source>
        <strain evidence="4">cv. AP13</strain>
    </source>
</reference>
<sequence>MRRSAALLLAAAYMSIVSYGERSEEVRPAGCSGTGWPTATRPTAPSPRSTGTRCSRRAAAADAGVHSYRLGLNNFADLTGEELSAWKPCAVKPDDDKDNEDLPHSVDWRKRGGVVALAEVI</sequence>
<evidence type="ECO:0000256" key="2">
    <source>
        <dbReference type="SAM" id="SignalP"/>
    </source>
</evidence>
<evidence type="ECO:0000313" key="3">
    <source>
        <dbReference type="EMBL" id="KAG2608026.1"/>
    </source>
</evidence>
<proteinExistence type="predicted"/>
<organism evidence="3 4">
    <name type="scientific">Panicum virgatum</name>
    <name type="common">Blackwell switchgrass</name>
    <dbReference type="NCBI Taxonomy" id="38727"/>
    <lineage>
        <taxon>Eukaryota</taxon>
        <taxon>Viridiplantae</taxon>
        <taxon>Streptophyta</taxon>
        <taxon>Embryophyta</taxon>
        <taxon>Tracheophyta</taxon>
        <taxon>Spermatophyta</taxon>
        <taxon>Magnoliopsida</taxon>
        <taxon>Liliopsida</taxon>
        <taxon>Poales</taxon>
        <taxon>Poaceae</taxon>
        <taxon>PACMAD clade</taxon>
        <taxon>Panicoideae</taxon>
        <taxon>Panicodae</taxon>
        <taxon>Paniceae</taxon>
        <taxon>Panicinae</taxon>
        <taxon>Panicum</taxon>
        <taxon>Panicum sect. Hiantes</taxon>
    </lineage>
</organism>
<evidence type="ECO:0000313" key="4">
    <source>
        <dbReference type="Proteomes" id="UP000823388"/>
    </source>
</evidence>
<gene>
    <name evidence="3" type="ORF">PVAP13_4NG292000</name>
</gene>
<dbReference type="AlphaFoldDB" id="A0A8T0TH59"/>
<dbReference type="EMBL" id="CM029044">
    <property type="protein sequence ID" value="KAG2608026.1"/>
    <property type="molecule type" value="Genomic_DNA"/>
</dbReference>
<feature type="chain" id="PRO_5035763597" evidence="2">
    <location>
        <begin position="21"/>
        <end position="121"/>
    </location>
</feature>
<feature type="signal peptide" evidence="2">
    <location>
        <begin position="1"/>
        <end position="20"/>
    </location>
</feature>
<feature type="region of interest" description="Disordered" evidence="1">
    <location>
        <begin position="26"/>
        <end position="54"/>
    </location>
</feature>
<dbReference type="Proteomes" id="UP000823388">
    <property type="component" value="Chromosome 4N"/>
</dbReference>
<keyword evidence="2" id="KW-0732">Signal</keyword>
<accession>A0A8T0TH59</accession>
<comment type="caution">
    <text evidence="3">The sequence shown here is derived from an EMBL/GenBank/DDBJ whole genome shotgun (WGS) entry which is preliminary data.</text>
</comment>
<keyword evidence="4" id="KW-1185">Reference proteome</keyword>
<dbReference type="InterPro" id="IPR038765">
    <property type="entry name" value="Papain-like_cys_pep_sf"/>
</dbReference>
<dbReference type="Gene3D" id="3.90.70.10">
    <property type="entry name" value="Cysteine proteinases"/>
    <property type="match status" value="1"/>
</dbReference>
<name>A0A8T0TH59_PANVG</name>